<dbReference type="NCBIfam" id="NF004770">
    <property type="entry name" value="PRK06108.1"/>
    <property type="match status" value="1"/>
</dbReference>
<evidence type="ECO:0000313" key="9">
    <source>
        <dbReference type="EMBL" id="MBP2292385.1"/>
    </source>
</evidence>
<evidence type="ECO:0000313" key="10">
    <source>
        <dbReference type="Proteomes" id="UP000781958"/>
    </source>
</evidence>
<keyword evidence="3 7" id="KW-0032">Aminotransferase</keyword>
<evidence type="ECO:0000259" key="8">
    <source>
        <dbReference type="Pfam" id="PF00155"/>
    </source>
</evidence>
<proteinExistence type="inferred from homology"/>
<reference evidence="9 10" key="1">
    <citation type="submission" date="2021-03" db="EMBL/GenBank/DDBJ databases">
        <title>Genomic Encyclopedia of Type Strains, Phase III (KMG-III): the genomes of soil and plant-associated and newly described type strains.</title>
        <authorList>
            <person name="Whitman W."/>
        </authorList>
    </citation>
    <scope>NUCLEOTIDE SEQUENCE [LARGE SCALE GENOMIC DNA]</scope>
    <source>
        <strain evidence="9 10">IMMIB AFH-6</strain>
    </source>
</reference>
<dbReference type="InterPro" id="IPR004838">
    <property type="entry name" value="NHTrfase_class1_PyrdxlP-BS"/>
</dbReference>
<sequence length="387" mass="41685">MVAEFDIRPGIQALPASAIVTVANHGRGREGLIPLWFGEGDLATPDFIREAADRAIRDGHVFYTYQRGVPPLREALCAYLGRVHGVPVPVDRITVTTSGMAAIMNAMQMLVDPGDEVAVVSPVWPNVMAAVRVQGGVPVEVPMTLGNQGWVLDLEQLFAACGPRTRAIFVNSPGNPTGWIMPREDMARVMAFARERGLWVISDEVYARLVYDGRTAAPSFLEVADPEDKLIVVNSFSKNWAMTGWRLGWMVTPAALGPVLENLVQFSTSGTPGFIQMAGVAAIEQGEPWVAETVERCRKARDLVCGALAALPRVRIQPAPGAFYAFFQVEGETDSVALATRIIDEALVGLAPGAAFGQGGEGALRLCYASRLDKLEEAMGRLARVLG</sequence>
<dbReference type="PROSITE" id="PS00105">
    <property type="entry name" value="AA_TRANSFER_CLASS_1"/>
    <property type="match status" value="1"/>
</dbReference>
<comment type="caution">
    <text evidence="9">The sequence shown here is derived from an EMBL/GenBank/DDBJ whole genome shotgun (WGS) entry which is preliminary data.</text>
</comment>
<dbReference type="PANTHER" id="PTHR46383:SF2">
    <property type="entry name" value="AMINOTRANSFERASE"/>
    <property type="match status" value="1"/>
</dbReference>
<dbReference type="InterPro" id="IPR015421">
    <property type="entry name" value="PyrdxlP-dep_Trfase_major"/>
</dbReference>
<keyword evidence="4 7" id="KW-0808">Transferase</keyword>
<evidence type="ECO:0000256" key="1">
    <source>
        <dbReference type="ARBA" id="ARBA00001933"/>
    </source>
</evidence>
<keyword evidence="5" id="KW-0663">Pyridoxal phosphate</keyword>
<dbReference type="EMBL" id="JAGINP010000006">
    <property type="protein sequence ID" value="MBP2292385.1"/>
    <property type="molecule type" value="Genomic_DNA"/>
</dbReference>
<dbReference type="Proteomes" id="UP000781958">
    <property type="component" value="Unassembled WGS sequence"/>
</dbReference>
<dbReference type="GO" id="GO:0008483">
    <property type="term" value="F:transaminase activity"/>
    <property type="evidence" value="ECO:0007669"/>
    <property type="project" value="UniProtKB-KW"/>
</dbReference>
<dbReference type="SUPFAM" id="SSF53383">
    <property type="entry name" value="PLP-dependent transferases"/>
    <property type="match status" value="1"/>
</dbReference>
<feature type="domain" description="Aminotransferase class I/classII large" evidence="8">
    <location>
        <begin position="38"/>
        <end position="382"/>
    </location>
</feature>
<organism evidence="9 10">
    <name type="scientific">Azospirillum rugosum</name>
    <dbReference type="NCBI Taxonomy" id="416170"/>
    <lineage>
        <taxon>Bacteria</taxon>
        <taxon>Pseudomonadati</taxon>
        <taxon>Pseudomonadota</taxon>
        <taxon>Alphaproteobacteria</taxon>
        <taxon>Rhodospirillales</taxon>
        <taxon>Azospirillaceae</taxon>
        <taxon>Azospirillum</taxon>
    </lineage>
</organism>
<dbReference type="RefSeq" id="WP_209766252.1">
    <property type="nucleotide sequence ID" value="NZ_JAGINP010000006.1"/>
</dbReference>
<dbReference type="Gene3D" id="3.90.1150.10">
    <property type="entry name" value="Aspartate Aminotransferase, domain 1"/>
    <property type="match status" value="1"/>
</dbReference>
<dbReference type="InterPro" id="IPR050596">
    <property type="entry name" value="AspAT/PAT-like"/>
</dbReference>
<protein>
    <recommendedName>
        <fullName evidence="7">Aminotransferase</fullName>
        <ecNumber evidence="7">2.6.1.-</ecNumber>
    </recommendedName>
</protein>
<dbReference type="EC" id="2.6.1.-" evidence="7"/>
<evidence type="ECO:0000256" key="6">
    <source>
        <dbReference type="ARBA" id="ARBA00049185"/>
    </source>
</evidence>
<dbReference type="CDD" id="cd00609">
    <property type="entry name" value="AAT_like"/>
    <property type="match status" value="1"/>
</dbReference>
<comment type="similarity">
    <text evidence="2 7">Belongs to the class-I pyridoxal-phosphate-dependent aminotransferase family.</text>
</comment>
<comment type="cofactor">
    <cofactor evidence="1 7">
        <name>pyridoxal 5'-phosphate</name>
        <dbReference type="ChEBI" id="CHEBI:597326"/>
    </cofactor>
</comment>
<dbReference type="InterPro" id="IPR015424">
    <property type="entry name" value="PyrdxlP-dep_Trfase"/>
</dbReference>
<dbReference type="Pfam" id="PF00155">
    <property type="entry name" value="Aminotran_1_2"/>
    <property type="match status" value="1"/>
</dbReference>
<gene>
    <name evidence="9" type="ORF">J2851_002155</name>
</gene>
<evidence type="ECO:0000256" key="2">
    <source>
        <dbReference type="ARBA" id="ARBA00007441"/>
    </source>
</evidence>
<dbReference type="Gene3D" id="3.40.640.10">
    <property type="entry name" value="Type I PLP-dependent aspartate aminotransferase-like (Major domain)"/>
    <property type="match status" value="1"/>
</dbReference>
<dbReference type="InterPro" id="IPR004839">
    <property type="entry name" value="Aminotransferase_I/II_large"/>
</dbReference>
<evidence type="ECO:0000256" key="3">
    <source>
        <dbReference type="ARBA" id="ARBA00022576"/>
    </source>
</evidence>
<dbReference type="PANTHER" id="PTHR46383">
    <property type="entry name" value="ASPARTATE AMINOTRANSFERASE"/>
    <property type="match status" value="1"/>
</dbReference>
<name>A0ABS4SIS6_9PROT</name>
<evidence type="ECO:0000256" key="4">
    <source>
        <dbReference type="ARBA" id="ARBA00022679"/>
    </source>
</evidence>
<comment type="catalytic activity">
    <reaction evidence="6">
        <text>L-aspartate + 2-oxoglutarate = oxaloacetate + L-glutamate</text>
        <dbReference type="Rhea" id="RHEA:21824"/>
        <dbReference type="ChEBI" id="CHEBI:16452"/>
        <dbReference type="ChEBI" id="CHEBI:16810"/>
        <dbReference type="ChEBI" id="CHEBI:29985"/>
        <dbReference type="ChEBI" id="CHEBI:29991"/>
        <dbReference type="EC" id="2.6.1.1"/>
    </reaction>
</comment>
<dbReference type="InterPro" id="IPR015422">
    <property type="entry name" value="PyrdxlP-dep_Trfase_small"/>
</dbReference>
<keyword evidence="10" id="KW-1185">Reference proteome</keyword>
<evidence type="ECO:0000256" key="5">
    <source>
        <dbReference type="ARBA" id="ARBA00022898"/>
    </source>
</evidence>
<evidence type="ECO:0000256" key="7">
    <source>
        <dbReference type="RuleBase" id="RU000481"/>
    </source>
</evidence>
<accession>A0ABS4SIS6</accession>